<dbReference type="Proteomes" id="UP000186917">
    <property type="component" value="Unassembled WGS sequence"/>
</dbReference>
<feature type="signal peptide" evidence="1">
    <location>
        <begin position="1"/>
        <end position="19"/>
    </location>
</feature>
<dbReference type="SMART" id="SM00867">
    <property type="entry name" value="YceI"/>
    <property type="match status" value="1"/>
</dbReference>
<protein>
    <submittedName>
        <fullName evidence="3">YceI-like domain-containing protein</fullName>
    </submittedName>
</protein>
<dbReference type="Pfam" id="PF04264">
    <property type="entry name" value="YceI"/>
    <property type="match status" value="1"/>
</dbReference>
<dbReference type="EMBL" id="FTOR01000004">
    <property type="protein sequence ID" value="SIT16492.1"/>
    <property type="molecule type" value="Genomic_DNA"/>
</dbReference>
<proteinExistence type="predicted"/>
<accession>A0A1N7Q0X5</accession>
<gene>
    <name evidence="3" type="ORF">SAMN05421788_104253</name>
</gene>
<dbReference type="OrthoDB" id="116832at2"/>
<evidence type="ECO:0000313" key="4">
    <source>
        <dbReference type="Proteomes" id="UP000186917"/>
    </source>
</evidence>
<dbReference type="STRING" id="477680.SAMN05421788_104253"/>
<feature type="domain" description="Lipid/polyisoprenoid-binding YceI-like" evidence="2">
    <location>
        <begin position="13"/>
        <end position="176"/>
    </location>
</feature>
<evidence type="ECO:0000259" key="2">
    <source>
        <dbReference type="SMART" id="SM00867"/>
    </source>
</evidence>
<dbReference type="SUPFAM" id="SSF101874">
    <property type="entry name" value="YceI-like"/>
    <property type="match status" value="1"/>
</dbReference>
<dbReference type="AlphaFoldDB" id="A0A1N7Q0X5"/>
<name>A0A1N7Q0X5_9BACT</name>
<dbReference type="RefSeq" id="WP_076379592.1">
    <property type="nucleotide sequence ID" value="NZ_AP017422.1"/>
</dbReference>
<keyword evidence="1" id="KW-0732">Signal</keyword>
<dbReference type="Gene3D" id="2.40.128.110">
    <property type="entry name" value="Lipid/polyisoprenoid-binding, YceI-like"/>
    <property type="match status" value="1"/>
</dbReference>
<dbReference type="InterPro" id="IPR007372">
    <property type="entry name" value="Lipid/polyisoprenoid-bd_YceI"/>
</dbReference>
<dbReference type="PANTHER" id="PTHR34406:SF1">
    <property type="entry name" value="PROTEIN YCEI"/>
    <property type="match status" value="1"/>
</dbReference>
<keyword evidence="4" id="KW-1185">Reference proteome</keyword>
<organism evidence="3 4">
    <name type="scientific">Filimonas lacunae</name>
    <dbReference type="NCBI Taxonomy" id="477680"/>
    <lineage>
        <taxon>Bacteria</taxon>
        <taxon>Pseudomonadati</taxon>
        <taxon>Bacteroidota</taxon>
        <taxon>Chitinophagia</taxon>
        <taxon>Chitinophagales</taxon>
        <taxon>Chitinophagaceae</taxon>
        <taxon>Filimonas</taxon>
    </lineage>
</organism>
<sequence>MKKLIVMLLTACTLQAARAQTFITRDGKISFFSKTSAEDIKAENKQVFAAVDLSKKTVAFSLLMRGFLFDKQLMQDHFNENYAESEKYPKASFTGAINGNVSNTPGKYPVTIDGKLTMHGVTQPVSIPAVLEVQQGKVSGSASFNVKLADYKITIPGAVKDKIAPDVAVKVSIVCNPLK</sequence>
<feature type="chain" id="PRO_5012116957" evidence="1">
    <location>
        <begin position="20"/>
        <end position="179"/>
    </location>
</feature>
<evidence type="ECO:0000256" key="1">
    <source>
        <dbReference type="SAM" id="SignalP"/>
    </source>
</evidence>
<dbReference type="InterPro" id="IPR036761">
    <property type="entry name" value="TTHA0802/YceI-like_sf"/>
</dbReference>
<evidence type="ECO:0000313" key="3">
    <source>
        <dbReference type="EMBL" id="SIT16492.1"/>
    </source>
</evidence>
<reference evidence="4" key="1">
    <citation type="submission" date="2017-01" db="EMBL/GenBank/DDBJ databases">
        <authorList>
            <person name="Varghese N."/>
            <person name="Submissions S."/>
        </authorList>
    </citation>
    <scope>NUCLEOTIDE SEQUENCE [LARGE SCALE GENOMIC DNA]</scope>
    <source>
        <strain evidence="4">DSM 21054</strain>
    </source>
</reference>
<dbReference type="PANTHER" id="PTHR34406">
    <property type="entry name" value="PROTEIN YCEI"/>
    <property type="match status" value="1"/>
</dbReference>